<dbReference type="RefSeq" id="WP_228849329.1">
    <property type="nucleotide sequence ID" value="NZ_JADCKQ010000010.1"/>
</dbReference>
<dbReference type="AlphaFoldDB" id="A0A8J7LKS6"/>
<evidence type="ECO:0000313" key="3">
    <source>
        <dbReference type="Proteomes" id="UP000640583"/>
    </source>
</evidence>
<evidence type="ECO:0000313" key="2">
    <source>
        <dbReference type="EMBL" id="MBI1494570.1"/>
    </source>
</evidence>
<keyword evidence="3" id="KW-1185">Reference proteome</keyword>
<evidence type="ECO:0008006" key="4">
    <source>
        <dbReference type="Google" id="ProtNLM"/>
    </source>
</evidence>
<organism evidence="2 3">
    <name type="scientific">Halocynthiibacter styelae</name>
    <dbReference type="NCBI Taxonomy" id="2761955"/>
    <lineage>
        <taxon>Bacteria</taxon>
        <taxon>Pseudomonadati</taxon>
        <taxon>Pseudomonadota</taxon>
        <taxon>Alphaproteobacteria</taxon>
        <taxon>Rhodobacterales</taxon>
        <taxon>Paracoccaceae</taxon>
        <taxon>Halocynthiibacter</taxon>
    </lineage>
</organism>
<sequence>MRFGSTVMMAVCTFAFVAGCTTPEPDHQPGVGFGNYADYEAERQRRNAELRGESLPPRISSEVPAPASTELSTEELLQSAEAAVGGEAPTQESPRLIGQPDNAGISDEQDFSAVSGRETIESDAERIAANRANYEVIAPTAVPTRTGSGGPNLVEFALQTNNAVGEQVHSRTNLLSGNRYERNCAKYASPDLAQMAFLRAGGPQRDRMGIDPDGDGYACHWDPTAFRNVNRAGGN</sequence>
<name>A0A8J7LKS6_9RHOB</name>
<comment type="caution">
    <text evidence="2">The sequence shown here is derived from an EMBL/GenBank/DDBJ whole genome shotgun (WGS) entry which is preliminary data.</text>
</comment>
<reference evidence="2" key="1">
    <citation type="submission" date="2020-10" db="EMBL/GenBank/DDBJ databases">
        <title>Paenihalocynthiibacter styelae gen. nov., sp. nov., isolated from stalked sea squirt Styela clava.</title>
        <authorList>
            <person name="Kim Y.-O."/>
            <person name="Yoon J.-H."/>
        </authorList>
    </citation>
    <scope>NUCLEOTIDE SEQUENCE</scope>
    <source>
        <strain evidence="2">MYP1-1</strain>
    </source>
</reference>
<gene>
    <name evidence="2" type="ORF">H1D41_13060</name>
</gene>
<feature type="region of interest" description="Disordered" evidence="1">
    <location>
        <begin position="44"/>
        <end position="110"/>
    </location>
</feature>
<accession>A0A8J7LKS6</accession>
<protein>
    <recommendedName>
        <fullName evidence="4">Excalibur calcium-binding domain-containing protein</fullName>
    </recommendedName>
</protein>
<dbReference type="PROSITE" id="PS51257">
    <property type="entry name" value="PROKAR_LIPOPROTEIN"/>
    <property type="match status" value="1"/>
</dbReference>
<evidence type="ECO:0000256" key="1">
    <source>
        <dbReference type="SAM" id="MobiDB-lite"/>
    </source>
</evidence>
<dbReference type="Proteomes" id="UP000640583">
    <property type="component" value="Unassembled WGS sequence"/>
</dbReference>
<dbReference type="EMBL" id="JADCKQ010000010">
    <property type="protein sequence ID" value="MBI1494570.1"/>
    <property type="molecule type" value="Genomic_DNA"/>
</dbReference>
<proteinExistence type="predicted"/>